<dbReference type="RefSeq" id="WP_400187324.1">
    <property type="nucleotide sequence ID" value="NZ_JBGORX010000002.1"/>
</dbReference>
<dbReference type="Proteomes" id="UP001615550">
    <property type="component" value="Unassembled WGS sequence"/>
</dbReference>
<name>A0ABW8D6Z8_9GAMM</name>
<organism evidence="1 2">
    <name type="scientific">Legionella lytica</name>
    <dbReference type="NCBI Taxonomy" id="96232"/>
    <lineage>
        <taxon>Bacteria</taxon>
        <taxon>Pseudomonadati</taxon>
        <taxon>Pseudomonadota</taxon>
        <taxon>Gammaproteobacteria</taxon>
        <taxon>Legionellales</taxon>
        <taxon>Legionellaceae</taxon>
        <taxon>Legionella</taxon>
    </lineage>
</organism>
<protein>
    <submittedName>
        <fullName evidence="1">Uncharacterized protein</fullName>
    </submittedName>
</protein>
<evidence type="ECO:0000313" key="1">
    <source>
        <dbReference type="EMBL" id="MFJ1268475.1"/>
    </source>
</evidence>
<accession>A0ABW8D6Z8</accession>
<keyword evidence="2" id="KW-1185">Reference proteome</keyword>
<sequence>MIDKNILIPIIKTLDKVILGIEEVEEPKSLDAQQQFIEIDTEEEFDVERSMN</sequence>
<evidence type="ECO:0000313" key="2">
    <source>
        <dbReference type="Proteomes" id="UP001615550"/>
    </source>
</evidence>
<dbReference type="EMBL" id="JBGORX010000002">
    <property type="protein sequence ID" value="MFJ1268475.1"/>
    <property type="molecule type" value="Genomic_DNA"/>
</dbReference>
<proteinExistence type="predicted"/>
<comment type="caution">
    <text evidence="1">The sequence shown here is derived from an EMBL/GenBank/DDBJ whole genome shotgun (WGS) entry which is preliminary data.</text>
</comment>
<gene>
    <name evidence="1" type="ORF">ACD661_07915</name>
</gene>
<reference evidence="1 2" key="1">
    <citation type="submission" date="2024-08" db="EMBL/GenBank/DDBJ databases">
        <title>Draft Genome Sequence of Legionella lytica strain DSB2004, Isolated From a Fire Sprinkler System.</title>
        <authorList>
            <person name="Everhart A.D."/>
            <person name="Kidane D.T."/>
            <person name="Farone A.L."/>
            <person name="Farone M.B."/>
        </authorList>
    </citation>
    <scope>NUCLEOTIDE SEQUENCE [LARGE SCALE GENOMIC DNA]</scope>
    <source>
        <strain evidence="1 2">DSB2004</strain>
    </source>
</reference>